<dbReference type="InterPro" id="IPR051311">
    <property type="entry name" value="DedA_domain"/>
</dbReference>
<dbReference type="PANTHER" id="PTHR42709">
    <property type="entry name" value="ALKALINE PHOSPHATASE LIKE PROTEIN"/>
    <property type="match status" value="1"/>
</dbReference>
<keyword evidence="6 7" id="KW-0472">Membrane</keyword>
<keyword evidence="10" id="KW-1185">Reference proteome</keyword>
<name>A0A1G9VWC1_9ACTN</name>
<dbReference type="STRING" id="1137991.SAMN05660642_03288"/>
<evidence type="ECO:0000313" key="9">
    <source>
        <dbReference type="EMBL" id="SDM76568.1"/>
    </source>
</evidence>
<feature type="transmembrane region" description="Helical" evidence="7">
    <location>
        <begin position="45"/>
        <end position="65"/>
    </location>
</feature>
<evidence type="ECO:0000256" key="7">
    <source>
        <dbReference type="SAM" id="Phobius"/>
    </source>
</evidence>
<reference evidence="10" key="1">
    <citation type="submission" date="2016-10" db="EMBL/GenBank/DDBJ databases">
        <authorList>
            <person name="Varghese N."/>
            <person name="Submissions S."/>
        </authorList>
    </citation>
    <scope>NUCLEOTIDE SEQUENCE [LARGE SCALE GENOMIC DNA]</scope>
    <source>
        <strain evidence="10">DSM 45419</strain>
    </source>
</reference>
<evidence type="ECO:0000256" key="5">
    <source>
        <dbReference type="ARBA" id="ARBA00022989"/>
    </source>
</evidence>
<feature type="transmembrane region" description="Helical" evidence="7">
    <location>
        <begin position="189"/>
        <end position="208"/>
    </location>
</feature>
<evidence type="ECO:0000313" key="10">
    <source>
        <dbReference type="Proteomes" id="UP000198680"/>
    </source>
</evidence>
<dbReference type="Pfam" id="PF09335">
    <property type="entry name" value="VTT_dom"/>
    <property type="match status" value="1"/>
</dbReference>
<organism evidence="9 10">
    <name type="scientific">Geodermatophilus siccatus</name>
    <dbReference type="NCBI Taxonomy" id="1137991"/>
    <lineage>
        <taxon>Bacteria</taxon>
        <taxon>Bacillati</taxon>
        <taxon>Actinomycetota</taxon>
        <taxon>Actinomycetes</taxon>
        <taxon>Geodermatophilales</taxon>
        <taxon>Geodermatophilaceae</taxon>
        <taxon>Geodermatophilus</taxon>
    </lineage>
</organism>
<evidence type="ECO:0000256" key="4">
    <source>
        <dbReference type="ARBA" id="ARBA00022692"/>
    </source>
</evidence>
<keyword evidence="4 7" id="KW-0812">Transmembrane</keyword>
<evidence type="ECO:0000259" key="8">
    <source>
        <dbReference type="Pfam" id="PF09335"/>
    </source>
</evidence>
<dbReference type="OrthoDB" id="5198750at2"/>
<dbReference type="RefSeq" id="WP_091220661.1">
    <property type="nucleotide sequence ID" value="NZ_FNHE01000008.1"/>
</dbReference>
<feature type="transmembrane region" description="Helical" evidence="7">
    <location>
        <begin position="128"/>
        <end position="149"/>
    </location>
</feature>
<evidence type="ECO:0000256" key="1">
    <source>
        <dbReference type="ARBA" id="ARBA00004651"/>
    </source>
</evidence>
<dbReference type="EMBL" id="FNHE01000008">
    <property type="protein sequence ID" value="SDM76568.1"/>
    <property type="molecule type" value="Genomic_DNA"/>
</dbReference>
<gene>
    <name evidence="9" type="ORF">SAMN05660642_03288</name>
</gene>
<evidence type="ECO:0000256" key="3">
    <source>
        <dbReference type="ARBA" id="ARBA00022475"/>
    </source>
</evidence>
<evidence type="ECO:0000256" key="2">
    <source>
        <dbReference type="ARBA" id="ARBA00010792"/>
    </source>
</evidence>
<protein>
    <submittedName>
        <fullName evidence="9">Uncharacterized membrane protein YdjX, TVP38/TMEM64 family, SNARE-associated domain</fullName>
    </submittedName>
</protein>
<keyword evidence="3" id="KW-1003">Cell membrane</keyword>
<comment type="subcellular location">
    <subcellularLocation>
        <location evidence="1">Cell membrane</location>
        <topology evidence="1">Multi-pass membrane protein</topology>
    </subcellularLocation>
</comment>
<evidence type="ECO:0000256" key="6">
    <source>
        <dbReference type="ARBA" id="ARBA00023136"/>
    </source>
</evidence>
<comment type="similarity">
    <text evidence="2">Belongs to the DedA family.</text>
</comment>
<dbReference type="Proteomes" id="UP000198680">
    <property type="component" value="Unassembled WGS sequence"/>
</dbReference>
<dbReference type="PANTHER" id="PTHR42709:SF6">
    <property type="entry name" value="UNDECAPRENYL PHOSPHATE TRANSPORTER A"/>
    <property type="match status" value="1"/>
</dbReference>
<keyword evidence="5 7" id="KW-1133">Transmembrane helix</keyword>
<dbReference type="InterPro" id="IPR032816">
    <property type="entry name" value="VTT_dom"/>
</dbReference>
<sequence length="218" mass="21503">MTPVLPRGYGLVVAALAGTSLLLFAVVEAAGVPLLTDPLPTLRAAGALAAVLGVALLVADVAVPVPASLVMLAHGALFGLLPGAALSLLGGVGATAVGFAVGRRGRGLVDRVTTPAQRRRADRLLTRWGALAIVVTRPVPVLAETVAVLAGTSPLRWPAALLAATVGTAAPAVLYAAAGAAAVEAVDGVLVFGLVMALAAVLALAGHLRSRGARSPHA</sequence>
<dbReference type="GO" id="GO:0005886">
    <property type="term" value="C:plasma membrane"/>
    <property type="evidence" value="ECO:0007669"/>
    <property type="project" value="UniProtKB-SubCell"/>
</dbReference>
<feature type="domain" description="VTT" evidence="8">
    <location>
        <begin position="65"/>
        <end position="180"/>
    </location>
</feature>
<accession>A0A1G9VWC1</accession>
<feature type="transmembrane region" description="Helical" evidence="7">
    <location>
        <begin position="161"/>
        <end position="183"/>
    </location>
</feature>
<dbReference type="AlphaFoldDB" id="A0A1G9VWC1"/>
<feature type="transmembrane region" description="Helical" evidence="7">
    <location>
        <begin position="77"/>
        <end position="101"/>
    </location>
</feature>
<proteinExistence type="inferred from homology"/>